<keyword evidence="2" id="KW-1185">Reference proteome</keyword>
<reference evidence="1 2" key="1">
    <citation type="submission" date="2020-08" db="EMBL/GenBank/DDBJ databases">
        <title>Novel species isolated from subtropical streams in China.</title>
        <authorList>
            <person name="Lu H."/>
        </authorList>
    </citation>
    <scope>NUCLEOTIDE SEQUENCE [LARGE SCALE GENOMIC DNA]</scope>
    <source>
        <strain evidence="1 2">LX15W</strain>
    </source>
</reference>
<name>A0ABR6YDP8_9BURK</name>
<dbReference type="Proteomes" id="UP000624279">
    <property type="component" value="Unassembled WGS sequence"/>
</dbReference>
<accession>A0ABR6YDP8</accession>
<dbReference type="EMBL" id="JACOGA010000012">
    <property type="protein sequence ID" value="MBC3874679.1"/>
    <property type="molecule type" value="Genomic_DNA"/>
</dbReference>
<protein>
    <recommendedName>
        <fullName evidence="3">SIR2-like protein</fullName>
    </recommendedName>
</protein>
<evidence type="ECO:0000313" key="2">
    <source>
        <dbReference type="Proteomes" id="UP000624279"/>
    </source>
</evidence>
<proteinExistence type="predicted"/>
<gene>
    <name evidence="1" type="ORF">H8K55_13900</name>
</gene>
<sequence length="299" mass="33813">MQLKTLLSRHKKDLALLIGNGINRYNSHASNNSWDALLTQLAQQHLPEFGKQLPPGMSLTEFYDVLDLGLRGQASSKKTPGLQQQFCDLMADWRAMPQHAYVMAWAQKHASPVLTTNFEQCLSDAIGGKAFIGKGASFTDFYPWEAYFSTEELSEPCAGFGIWHINGMQKYHRSIRLGLTHYMGSVERARVRLHKGSGRLSAGGAIHAWDGANTWLQILFHRPLAILGLGLAENEVFLRWLLIERAKYYKDFPARFQPAWFVHTENDRDIGKLYFLKAVGVEAFAVPDYDAIYGESTWT</sequence>
<dbReference type="RefSeq" id="WP_186942661.1">
    <property type="nucleotide sequence ID" value="NZ_JACOGA010000012.1"/>
</dbReference>
<comment type="caution">
    <text evidence="1">The sequence shown here is derived from an EMBL/GenBank/DDBJ whole genome shotgun (WGS) entry which is preliminary data.</text>
</comment>
<evidence type="ECO:0008006" key="3">
    <source>
        <dbReference type="Google" id="ProtNLM"/>
    </source>
</evidence>
<organism evidence="1 2">
    <name type="scientific">Undibacterium flavidum</name>
    <dbReference type="NCBI Taxonomy" id="2762297"/>
    <lineage>
        <taxon>Bacteria</taxon>
        <taxon>Pseudomonadati</taxon>
        <taxon>Pseudomonadota</taxon>
        <taxon>Betaproteobacteria</taxon>
        <taxon>Burkholderiales</taxon>
        <taxon>Oxalobacteraceae</taxon>
        <taxon>Undibacterium</taxon>
    </lineage>
</organism>
<evidence type="ECO:0000313" key="1">
    <source>
        <dbReference type="EMBL" id="MBC3874679.1"/>
    </source>
</evidence>